<dbReference type="EMBL" id="VTWT01000011">
    <property type="protein sequence ID" value="KAA9325626.1"/>
    <property type="molecule type" value="Genomic_DNA"/>
</dbReference>
<keyword evidence="5 9" id="KW-0798">TonB box</keyword>
<dbReference type="Gene3D" id="2.170.130.10">
    <property type="entry name" value="TonB-dependent receptor, plug domain"/>
    <property type="match status" value="1"/>
</dbReference>
<reference evidence="12 13" key="1">
    <citation type="submission" date="2019-09" db="EMBL/GenBank/DDBJ databases">
        <title>Genome sequence of Adhaeribacter sp. M2.</title>
        <authorList>
            <person name="Srinivasan S."/>
        </authorList>
    </citation>
    <scope>NUCLEOTIDE SEQUENCE [LARGE SCALE GENOMIC DNA]</scope>
    <source>
        <strain evidence="12 13">M2</strain>
    </source>
</reference>
<dbReference type="Pfam" id="PF13715">
    <property type="entry name" value="CarbopepD_reg_2"/>
    <property type="match status" value="1"/>
</dbReference>
<keyword evidence="3 8" id="KW-1134">Transmembrane beta strand</keyword>
<dbReference type="InterPro" id="IPR012910">
    <property type="entry name" value="Plug_dom"/>
</dbReference>
<proteinExistence type="inferred from homology"/>
<dbReference type="Gene3D" id="2.40.170.20">
    <property type="entry name" value="TonB-dependent receptor, beta-barrel domain"/>
    <property type="match status" value="1"/>
</dbReference>
<evidence type="ECO:0000256" key="5">
    <source>
        <dbReference type="ARBA" id="ARBA00023077"/>
    </source>
</evidence>
<dbReference type="Pfam" id="PF07715">
    <property type="entry name" value="Plug"/>
    <property type="match status" value="1"/>
</dbReference>
<organism evidence="12 13">
    <name type="scientific">Adhaeribacter soli</name>
    <dbReference type="NCBI Taxonomy" id="2607655"/>
    <lineage>
        <taxon>Bacteria</taxon>
        <taxon>Pseudomonadati</taxon>
        <taxon>Bacteroidota</taxon>
        <taxon>Cytophagia</taxon>
        <taxon>Cytophagales</taxon>
        <taxon>Hymenobacteraceae</taxon>
        <taxon>Adhaeribacter</taxon>
    </lineage>
</organism>
<dbReference type="InterPro" id="IPR008969">
    <property type="entry name" value="CarboxyPept-like_regulatory"/>
</dbReference>
<dbReference type="PROSITE" id="PS52016">
    <property type="entry name" value="TONB_DEPENDENT_REC_3"/>
    <property type="match status" value="1"/>
</dbReference>
<dbReference type="Pfam" id="PF00593">
    <property type="entry name" value="TonB_dep_Rec_b-barrel"/>
    <property type="match status" value="1"/>
</dbReference>
<dbReference type="RefSeq" id="WP_150905261.1">
    <property type="nucleotide sequence ID" value="NZ_VTWT01000011.1"/>
</dbReference>
<feature type="domain" description="TonB-dependent receptor-like beta-barrel" evidence="10">
    <location>
        <begin position="403"/>
        <end position="747"/>
    </location>
</feature>
<dbReference type="AlphaFoldDB" id="A0A5N1IKI9"/>
<evidence type="ECO:0000256" key="3">
    <source>
        <dbReference type="ARBA" id="ARBA00022452"/>
    </source>
</evidence>
<evidence type="ECO:0000313" key="13">
    <source>
        <dbReference type="Proteomes" id="UP000326570"/>
    </source>
</evidence>
<evidence type="ECO:0000256" key="6">
    <source>
        <dbReference type="ARBA" id="ARBA00023136"/>
    </source>
</evidence>
<name>A0A5N1IKI9_9BACT</name>
<dbReference type="SUPFAM" id="SSF56935">
    <property type="entry name" value="Porins"/>
    <property type="match status" value="1"/>
</dbReference>
<comment type="similarity">
    <text evidence="8 9">Belongs to the TonB-dependent receptor family.</text>
</comment>
<dbReference type="GO" id="GO:0015344">
    <property type="term" value="F:siderophore uptake transmembrane transporter activity"/>
    <property type="evidence" value="ECO:0007669"/>
    <property type="project" value="TreeGrafter"/>
</dbReference>
<dbReference type="SUPFAM" id="SSF49464">
    <property type="entry name" value="Carboxypeptidase regulatory domain-like"/>
    <property type="match status" value="1"/>
</dbReference>
<comment type="subcellular location">
    <subcellularLocation>
        <location evidence="1 8">Cell outer membrane</location>
        <topology evidence="1 8">Multi-pass membrane protein</topology>
    </subcellularLocation>
</comment>
<dbReference type="InterPro" id="IPR036942">
    <property type="entry name" value="Beta-barrel_TonB_sf"/>
</dbReference>
<dbReference type="Gene3D" id="2.60.40.1120">
    <property type="entry name" value="Carboxypeptidase-like, regulatory domain"/>
    <property type="match status" value="1"/>
</dbReference>
<gene>
    <name evidence="12" type="ORF">F0P94_16955</name>
</gene>
<evidence type="ECO:0000313" key="12">
    <source>
        <dbReference type="EMBL" id="KAA9325626.1"/>
    </source>
</evidence>
<dbReference type="PANTHER" id="PTHR30069:SF57">
    <property type="entry name" value="TONB-DEPENDENT RECEPTOR"/>
    <property type="match status" value="1"/>
</dbReference>
<evidence type="ECO:0000256" key="2">
    <source>
        <dbReference type="ARBA" id="ARBA00022448"/>
    </source>
</evidence>
<evidence type="ECO:0000256" key="8">
    <source>
        <dbReference type="PROSITE-ProRule" id="PRU01360"/>
    </source>
</evidence>
<evidence type="ECO:0000256" key="7">
    <source>
        <dbReference type="ARBA" id="ARBA00023237"/>
    </source>
</evidence>
<dbReference type="InterPro" id="IPR000531">
    <property type="entry name" value="Beta-barrel_TonB"/>
</dbReference>
<dbReference type="PANTHER" id="PTHR30069">
    <property type="entry name" value="TONB-DEPENDENT OUTER MEMBRANE RECEPTOR"/>
    <property type="match status" value="1"/>
</dbReference>
<dbReference type="InterPro" id="IPR037066">
    <property type="entry name" value="Plug_dom_sf"/>
</dbReference>
<evidence type="ECO:0000256" key="9">
    <source>
        <dbReference type="RuleBase" id="RU003357"/>
    </source>
</evidence>
<keyword evidence="6 8" id="KW-0472">Membrane</keyword>
<protein>
    <submittedName>
        <fullName evidence="12">TonB-dependent receptor</fullName>
    </submittedName>
</protein>
<comment type="caution">
    <text evidence="12">The sequence shown here is derived from an EMBL/GenBank/DDBJ whole genome shotgun (WGS) entry which is preliminary data.</text>
</comment>
<keyword evidence="12" id="KW-0675">Receptor</keyword>
<evidence type="ECO:0000256" key="4">
    <source>
        <dbReference type="ARBA" id="ARBA00022692"/>
    </source>
</evidence>
<keyword evidence="2 8" id="KW-0813">Transport</keyword>
<keyword evidence="4 8" id="KW-0812">Transmembrane</keyword>
<keyword evidence="7 8" id="KW-0998">Cell outer membrane</keyword>
<evidence type="ECO:0000259" key="10">
    <source>
        <dbReference type="Pfam" id="PF00593"/>
    </source>
</evidence>
<dbReference type="GO" id="GO:0044718">
    <property type="term" value="P:siderophore transmembrane transport"/>
    <property type="evidence" value="ECO:0007669"/>
    <property type="project" value="TreeGrafter"/>
</dbReference>
<dbReference type="InterPro" id="IPR039426">
    <property type="entry name" value="TonB-dep_rcpt-like"/>
</dbReference>
<accession>A0A5N1IKI9</accession>
<feature type="domain" description="TonB-dependent receptor plug" evidence="11">
    <location>
        <begin position="129"/>
        <end position="230"/>
    </location>
</feature>
<dbReference type="GO" id="GO:0009279">
    <property type="term" value="C:cell outer membrane"/>
    <property type="evidence" value="ECO:0007669"/>
    <property type="project" value="UniProtKB-SubCell"/>
</dbReference>
<keyword evidence="13" id="KW-1185">Reference proteome</keyword>
<evidence type="ECO:0000259" key="11">
    <source>
        <dbReference type="Pfam" id="PF07715"/>
    </source>
</evidence>
<evidence type="ECO:0000256" key="1">
    <source>
        <dbReference type="ARBA" id="ARBA00004571"/>
    </source>
</evidence>
<sequence>MSITFFFRKATVFLFLLFLLPFSVLAQSGVVRGRILNALTNEPVAFAVIGLQGTSFATTANENGFYEITKVQPGVYNMEVSFVGFRKKVVPEVAVQNSRPTQLDITLEEEAQNLEAVEVVASPFVKTPESPVSLRSLGIAEIQRNPGGNRDVSKVLQSLPGVATSTSFRNDLIIRGGSPNENRFYLDGIEVPNINHFATQGASGGPVGLINPNFVRNVDLYSGAFPASRGNALSSVLEFKLKEGREDKLGYTILAGSTDVGLTVDGPLSEKSSFIFSVRRSYLQFLFKALDLSFLPTYNDFQFKNTIRLNSKNRITLIGLGALDDFKLNLQANETEYQKYLLASLPVNTQWNYTAGAKYEHFSNRSNQTFVVSRNHLNNEAIKYRDNDESLAENLVLDYRSEEIENKFRFENYTTQKGWSTTAGLNYEFATYRNRTFNKLSTPAGLQTVDYKTDLNIHKFGAFAQLSKTFLNDKLSLSGGLRTDFNSYSAAMQNPLEQLSPRFSVAYQFLPRWSLNLNTGRYYQLPPYTVLGFRNAEGDLENKQNGVQYIAVEHLVAGLEYNTLQNGKITVEGFYKNYSRYPFLLRDSVSLANLGGDFGVVGNAPVKSVSEGRAYGVETLVQQKLLKGYYGILAYTFVRSEFKDRNDNYVPSSWDSRHIVSLTGGKQLPKNWETGFKFRFTTGSPYTPFDLERSAQRAVFDVTGRGLPDYRLLNSLRKGTFYQLDFRIDKKYFFEKWSLNFYLDVENILNTQTEDQPVFVVLRDDAGRPIPADAATYQYKLLENTSGTRLPSIGVQIDF</sequence>
<dbReference type="Proteomes" id="UP000326570">
    <property type="component" value="Unassembled WGS sequence"/>
</dbReference>